<evidence type="ECO:0000313" key="2">
    <source>
        <dbReference type="WBParaSite" id="MBELARI_LOCUS9503"/>
    </source>
</evidence>
<sequence>MLEQQPKNGVCNTVTASLLDGERVAYFWMRRKGVLCGEDLCNTLLELGLPTFDEIIEPLQNLTFTCYVGLKHGMFTVGGIQQCDGACGTLQATANGLDLRSVFCAIPCGLCAAFLKLNSDLDLILYSCDPATICRGYGLNNKCDGVDNNTYYGCCCDTDACIDPTRMPPVKGFYCAQRSFCQALDTVSRCDTTSVGDQILLRAAAVTIQRIVSIRNRDIPTVVAKTVMGVISGCCCDSDVCINPYNSRYPNGNNSLSCFVGVTVGTDYMVGGSMPCDGECGSLETTVNGMHAAGYFCASRSLCKTLGVHNDCASDNNCNAIADNVTVPTYVPQNRPPLACYNGLSLNNQLLQDGNQYMACRGDYGSITFSATVAG</sequence>
<evidence type="ECO:0008006" key="3">
    <source>
        <dbReference type="Google" id="ProtNLM"/>
    </source>
</evidence>
<protein>
    <recommendedName>
        <fullName evidence="3">ET module</fullName>
    </recommendedName>
</protein>
<dbReference type="InterPro" id="IPR002603">
    <property type="entry name" value="ET_repeat"/>
</dbReference>
<keyword evidence="1" id="KW-1185">Reference proteome</keyword>
<dbReference type="Proteomes" id="UP000887575">
    <property type="component" value="Unassembled WGS sequence"/>
</dbReference>
<reference evidence="2" key="1">
    <citation type="submission" date="2024-02" db="UniProtKB">
        <authorList>
            <consortium name="WormBaseParasite"/>
        </authorList>
    </citation>
    <scope>IDENTIFICATION</scope>
</reference>
<accession>A0AAF3FS73</accession>
<name>A0AAF3FS73_9BILA</name>
<dbReference type="AlphaFoldDB" id="A0AAF3FS73"/>
<evidence type="ECO:0000313" key="1">
    <source>
        <dbReference type="Proteomes" id="UP000887575"/>
    </source>
</evidence>
<proteinExistence type="predicted"/>
<dbReference type="Pfam" id="PF01684">
    <property type="entry name" value="ET"/>
    <property type="match status" value="2"/>
</dbReference>
<organism evidence="1 2">
    <name type="scientific">Mesorhabditis belari</name>
    <dbReference type="NCBI Taxonomy" id="2138241"/>
    <lineage>
        <taxon>Eukaryota</taxon>
        <taxon>Metazoa</taxon>
        <taxon>Ecdysozoa</taxon>
        <taxon>Nematoda</taxon>
        <taxon>Chromadorea</taxon>
        <taxon>Rhabditida</taxon>
        <taxon>Rhabditina</taxon>
        <taxon>Rhabditomorpha</taxon>
        <taxon>Rhabditoidea</taxon>
        <taxon>Rhabditidae</taxon>
        <taxon>Mesorhabditinae</taxon>
        <taxon>Mesorhabditis</taxon>
    </lineage>
</organism>
<dbReference type="WBParaSite" id="MBELARI_LOCUS9503">
    <property type="protein sequence ID" value="MBELARI_LOCUS9503"/>
    <property type="gene ID" value="MBELARI_LOCUS9503"/>
</dbReference>